<comment type="caution">
    <text evidence="1">The sequence shown here is derived from an EMBL/GenBank/DDBJ whole genome shotgun (WGS) entry which is preliminary data.</text>
</comment>
<sequence>MWMALTSSQLEMSLVAALLATLLVTSFSVSVTGLVVAKLFGPSLEALLMAWRCFGRKAFVRSLIDRHWDAEVVHVFQEANQAAHFMAKLSHSLAEGFHVFDSPHVGLISILAADLNGPLVPRLCVS</sequence>
<dbReference type="OrthoDB" id="1433347at2759"/>
<evidence type="ECO:0000313" key="1">
    <source>
        <dbReference type="EMBL" id="KAF7814157.1"/>
    </source>
</evidence>
<reference evidence="1" key="1">
    <citation type="submission" date="2020-09" db="EMBL/GenBank/DDBJ databases">
        <title>Genome-Enabled Discovery of Anthraquinone Biosynthesis in Senna tora.</title>
        <authorList>
            <person name="Kang S.-H."/>
            <person name="Pandey R.P."/>
            <person name="Lee C.-M."/>
            <person name="Sim J.-S."/>
            <person name="Jeong J.-T."/>
            <person name="Choi B.-S."/>
            <person name="Jung M."/>
            <person name="Ginzburg D."/>
            <person name="Zhao K."/>
            <person name="Won S.Y."/>
            <person name="Oh T.-J."/>
            <person name="Yu Y."/>
            <person name="Kim N.-H."/>
            <person name="Lee O.R."/>
            <person name="Lee T.-H."/>
            <person name="Bashyal P."/>
            <person name="Kim T.-S."/>
            <person name="Lee W.-H."/>
            <person name="Kawkins C."/>
            <person name="Kim C.-K."/>
            <person name="Kim J.S."/>
            <person name="Ahn B.O."/>
            <person name="Rhee S.Y."/>
            <person name="Sohng J.K."/>
        </authorList>
    </citation>
    <scope>NUCLEOTIDE SEQUENCE</scope>
    <source>
        <tissue evidence="1">Leaf</tissue>
    </source>
</reference>
<keyword evidence="2" id="KW-1185">Reference proteome</keyword>
<proteinExistence type="predicted"/>
<dbReference type="AlphaFoldDB" id="A0A834T5E8"/>
<evidence type="ECO:0000313" key="2">
    <source>
        <dbReference type="Proteomes" id="UP000634136"/>
    </source>
</evidence>
<dbReference type="Proteomes" id="UP000634136">
    <property type="component" value="Unassembled WGS sequence"/>
</dbReference>
<dbReference type="EMBL" id="JAAIUW010000009">
    <property type="protein sequence ID" value="KAF7814157.1"/>
    <property type="molecule type" value="Genomic_DNA"/>
</dbReference>
<protein>
    <submittedName>
        <fullName evidence="1">Ribonuclease H</fullName>
    </submittedName>
</protein>
<gene>
    <name evidence="1" type="ORF">G2W53_028126</name>
</gene>
<accession>A0A834T5E8</accession>
<organism evidence="1 2">
    <name type="scientific">Senna tora</name>
    <dbReference type="NCBI Taxonomy" id="362788"/>
    <lineage>
        <taxon>Eukaryota</taxon>
        <taxon>Viridiplantae</taxon>
        <taxon>Streptophyta</taxon>
        <taxon>Embryophyta</taxon>
        <taxon>Tracheophyta</taxon>
        <taxon>Spermatophyta</taxon>
        <taxon>Magnoliopsida</taxon>
        <taxon>eudicotyledons</taxon>
        <taxon>Gunneridae</taxon>
        <taxon>Pentapetalae</taxon>
        <taxon>rosids</taxon>
        <taxon>fabids</taxon>
        <taxon>Fabales</taxon>
        <taxon>Fabaceae</taxon>
        <taxon>Caesalpinioideae</taxon>
        <taxon>Cassia clade</taxon>
        <taxon>Senna</taxon>
    </lineage>
</organism>
<name>A0A834T5E8_9FABA</name>